<comment type="caution">
    <text evidence="4">The sequence shown here is derived from an EMBL/GenBank/DDBJ whole genome shotgun (WGS) entry which is preliminary data.</text>
</comment>
<dbReference type="Proteomes" id="UP001445076">
    <property type="component" value="Unassembled WGS sequence"/>
</dbReference>
<dbReference type="InterPro" id="IPR051625">
    <property type="entry name" value="Signaling_Regulatory_Domain"/>
</dbReference>
<evidence type="ECO:0000313" key="4">
    <source>
        <dbReference type="EMBL" id="KAK8742176.1"/>
    </source>
</evidence>
<feature type="compositionally biased region" description="Basic and acidic residues" evidence="3">
    <location>
        <begin position="260"/>
        <end position="280"/>
    </location>
</feature>
<protein>
    <submittedName>
        <fullName evidence="4">Uncharacterized protein</fullName>
    </submittedName>
</protein>
<feature type="compositionally biased region" description="Acidic residues" evidence="3">
    <location>
        <begin position="247"/>
        <end position="259"/>
    </location>
</feature>
<accession>A0AAW0XSG8</accession>
<dbReference type="AlphaFoldDB" id="A0AAW0XSG8"/>
<dbReference type="PRINTS" id="PR00633">
    <property type="entry name" value="RCCNDNSATION"/>
</dbReference>
<gene>
    <name evidence="4" type="ORF">OTU49_002157</name>
</gene>
<evidence type="ECO:0000256" key="3">
    <source>
        <dbReference type="SAM" id="MobiDB-lite"/>
    </source>
</evidence>
<dbReference type="InterPro" id="IPR009091">
    <property type="entry name" value="RCC1/BLIP-II"/>
</dbReference>
<evidence type="ECO:0000256" key="2">
    <source>
        <dbReference type="PROSITE-ProRule" id="PRU00235"/>
    </source>
</evidence>
<keyword evidence="1" id="KW-0677">Repeat</keyword>
<dbReference type="PANTHER" id="PTHR22872">
    <property type="entry name" value="BTK-BINDING PROTEIN-RELATED"/>
    <property type="match status" value="1"/>
</dbReference>
<evidence type="ECO:0000256" key="1">
    <source>
        <dbReference type="ARBA" id="ARBA00022737"/>
    </source>
</evidence>
<feature type="region of interest" description="Disordered" evidence="3">
    <location>
        <begin position="229"/>
        <end position="280"/>
    </location>
</feature>
<reference evidence="4 5" key="1">
    <citation type="journal article" date="2024" name="BMC Genomics">
        <title>Genome assembly of redclaw crayfish (Cherax quadricarinatus) provides insights into its immune adaptation and hypoxia tolerance.</title>
        <authorList>
            <person name="Liu Z."/>
            <person name="Zheng J."/>
            <person name="Li H."/>
            <person name="Fang K."/>
            <person name="Wang S."/>
            <person name="He J."/>
            <person name="Zhou D."/>
            <person name="Weng S."/>
            <person name="Chi M."/>
            <person name="Gu Z."/>
            <person name="He J."/>
            <person name="Li F."/>
            <person name="Wang M."/>
        </authorList>
    </citation>
    <scope>NUCLEOTIDE SEQUENCE [LARGE SCALE GENOMIC DNA]</scope>
    <source>
        <strain evidence="4">ZL_2023a</strain>
    </source>
</reference>
<dbReference type="InterPro" id="IPR000408">
    <property type="entry name" value="Reg_chr_condens"/>
</dbReference>
<dbReference type="Pfam" id="PF00415">
    <property type="entry name" value="RCC1"/>
    <property type="match status" value="2"/>
</dbReference>
<dbReference type="PROSITE" id="PS00626">
    <property type="entry name" value="RCC1_2"/>
    <property type="match status" value="1"/>
</dbReference>
<feature type="repeat" description="RCC1" evidence="2">
    <location>
        <begin position="40"/>
        <end position="92"/>
    </location>
</feature>
<feature type="repeat" description="RCC1" evidence="2">
    <location>
        <begin position="1"/>
        <end position="39"/>
    </location>
</feature>
<keyword evidence="5" id="KW-1185">Reference proteome</keyword>
<sequence length="280" mass="29992">MGLPANLLPSHHLPQLVPLPEKIIQVAAGSAHTLFLSEGGTVYSCGSGKSGELGQGGGSLECWLPQSVAETNTTPIVTIVAGDNHSSAITEDGYLLTWGCGRHGKLCQGEENFSSQFLPVIVRRLRHITVILVACGGCHTMVLGYRRSDETESAREENSQPLHHSVSSLARARRRVGDGFLPPLKSVGLPPIKHIVFPTVPDTEDAEPPTDDPQVDDHVSLAGVPVDEKAKSVQSGVTCDDNGVLDVESEEEEQNEEEEVNTKESEDQLSLPEKKGAIII</sequence>
<dbReference type="Gene3D" id="2.130.10.30">
    <property type="entry name" value="Regulator of chromosome condensation 1/beta-lactamase-inhibitor protein II"/>
    <property type="match status" value="1"/>
</dbReference>
<name>A0AAW0XSG8_CHEQU</name>
<dbReference type="SUPFAM" id="SSF50985">
    <property type="entry name" value="RCC1/BLIP-II"/>
    <property type="match status" value="1"/>
</dbReference>
<feature type="repeat" description="RCC1" evidence="2">
    <location>
        <begin position="93"/>
        <end position="146"/>
    </location>
</feature>
<evidence type="ECO:0000313" key="5">
    <source>
        <dbReference type="Proteomes" id="UP001445076"/>
    </source>
</evidence>
<dbReference type="EMBL" id="JARKIK010000029">
    <property type="protein sequence ID" value="KAK8742176.1"/>
    <property type="molecule type" value="Genomic_DNA"/>
</dbReference>
<organism evidence="4 5">
    <name type="scientific">Cherax quadricarinatus</name>
    <name type="common">Australian red claw crayfish</name>
    <dbReference type="NCBI Taxonomy" id="27406"/>
    <lineage>
        <taxon>Eukaryota</taxon>
        <taxon>Metazoa</taxon>
        <taxon>Ecdysozoa</taxon>
        <taxon>Arthropoda</taxon>
        <taxon>Crustacea</taxon>
        <taxon>Multicrustacea</taxon>
        <taxon>Malacostraca</taxon>
        <taxon>Eumalacostraca</taxon>
        <taxon>Eucarida</taxon>
        <taxon>Decapoda</taxon>
        <taxon>Pleocyemata</taxon>
        <taxon>Astacidea</taxon>
        <taxon>Parastacoidea</taxon>
        <taxon>Parastacidae</taxon>
        <taxon>Cherax</taxon>
    </lineage>
</organism>
<dbReference type="PROSITE" id="PS50012">
    <property type="entry name" value="RCC1_3"/>
    <property type="match status" value="3"/>
</dbReference>
<proteinExistence type="predicted"/>